<dbReference type="AlphaFoldDB" id="A0A7W3ZV34"/>
<dbReference type="RefSeq" id="WP_181356488.1">
    <property type="nucleotide sequence ID" value="NZ_JABJXA010000177.1"/>
</dbReference>
<name>A0A7W3ZV34_9ACTN</name>
<feature type="region of interest" description="Disordered" evidence="1">
    <location>
        <begin position="1"/>
        <end position="39"/>
    </location>
</feature>
<evidence type="ECO:0000313" key="4">
    <source>
        <dbReference type="Proteomes" id="UP000517765"/>
    </source>
</evidence>
<accession>A0A7W3ZV34</accession>
<feature type="compositionally biased region" description="Basic and acidic residues" evidence="1">
    <location>
        <begin position="391"/>
        <end position="404"/>
    </location>
</feature>
<dbReference type="Pfam" id="PF19190">
    <property type="entry name" value="BACON_2"/>
    <property type="match status" value="1"/>
</dbReference>
<proteinExistence type="predicted"/>
<dbReference type="InterPro" id="IPR024361">
    <property type="entry name" value="BACON"/>
</dbReference>
<feature type="compositionally biased region" description="Low complexity" evidence="1">
    <location>
        <begin position="463"/>
        <end position="480"/>
    </location>
</feature>
<evidence type="ECO:0000313" key="3">
    <source>
        <dbReference type="EMBL" id="MBB1261475.1"/>
    </source>
</evidence>
<sequence>MSSRREHPTNTTSAPPARRGARRTAQRAGLPDRESAGAAVAEAVVPSGGVALSGYQSGALSGSPAGPPSDAVVFGAPGSGAAAADPASDPASDDVHLDGLFTYCLSVMCDHDEAVTALGQALAIAERQRERGRAPAHALLRPWLYALVRWSCLRRLNALRRQEREGRRADPVKVVGPLATQRRRELAALSWPEAAGTTPEQREALELAVRHRMPVEEVAVVLGLEVPAARLLLSGAACEVERTRAALSVVDSGGCAAISRLGGDTGVVLSAALRRELVRHVDECPACRLVAERHMAGEPWPGTSPGRSRPLPVLTASRPVVHAALVSALRARSQPMPRFDRRGFPVEVKDRSARLEKLRSRAVTSTVVAAVVAAPVLALWAAYRGAPLVGEGRDDSSVSARESDGPGVEEYPYENAGSADRATGTGERARPGERPGDGASVTVEAESEPDPGDTPVDPERSPGESPSAPEASPSGPSPGRLTVQAQPTEGATLITLTNSGGTALNWSAYAEGRWLRLSQRSGTLQPGESYTITVRVNRRREPEGDWVARVHIAPANAVITIEGHGRTPDPGPSEPNEPEPSPSDPEEPDPGGEPSG</sequence>
<protein>
    <submittedName>
        <fullName evidence="3">Sigma-70 family RNA polymerase sigma factor</fullName>
    </submittedName>
</protein>
<dbReference type="EMBL" id="JABJXA010000177">
    <property type="protein sequence ID" value="MBB1261475.1"/>
    <property type="molecule type" value="Genomic_DNA"/>
</dbReference>
<feature type="domain" description="BACON" evidence="2">
    <location>
        <begin position="477"/>
        <end position="548"/>
    </location>
</feature>
<gene>
    <name evidence="3" type="ORF">H3147_22070</name>
</gene>
<feature type="region of interest" description="Disordered" evidence="1">
    <location>
        <begin position="388"/>
        <end position="483"/>
    </location>
</feature>
<evidence type="ECO:0000259" key="2">
    <source>
        <dbReference type="Pfam" id="PF19190"/>
    </source>
</evidence>
<organism evidence="3 4">
    <name type="scientific">Streptomyces alkaliterrae</name>
    <dbReference type="NCBI Taxonomy" id="2213162"/>
    <lineage>
        <taxon>Bacteria</taxon>
        <taxon>Bacillati</taxon>
        <taxon>Actinomycetota</taxon>
        <taxon>Actinomycetes</taxon>
        <taxon>Kitasatosporales</taxon>
        <taxon>Streptomycetaceae</taxon>
        <taxon>Streptomyces</taxon>
    </lineage>
</organism>
<evidence type="ECO:0000256" key="1">
    <source>
        <dbReference type="SAM" id="MobiDB-lite"/>
    </source>
</evidence>
<reference evidence="4" key="1">
    <citation type="submission" date="2020-05" db="EMBL/GenBank/DDBJ databases">
        <title>Classification of alakaliphilic streptomycetes isolated from an alkaline soil next to Lonar Crater, India and a proposal for the recognition of Streptomyces alkaliterrae sp. nov.</title>
        <authorList>
            <person name="Golinska P."/>
        </authorList>
    </citation>
    <scope>NUCLEOTIDE SEQUENCE [LARGE SCALE GENOMIC DNA]</scope>
    <source>
        <strain evidence="4">OF8</strain>
    </source>
</reference>
<comment type="caution">
    <text evidence="3">The sequence shown here is derived from an EMBL/GenBank/DDBJ whole genome shotgun (WGS) entry which is preliminary data.</text>
</comment>
<dbReference type="Proteomes" id="UP000517765">
    <property type="component" value="Unassembled WGS sequence"/>
</dbReference>
<feature type="region of interest" description="Disordered" evidence="1">
    <location>
        <begin position="559"/>
        <end position="596"/>
    </location>
</feature>
<feature type="compositionally biased region" description="Basic and acidic residues" evidence="1">
    <location>
        <begin position="427"/>
        <end position="436"/>
    </location>
</feature>
<feature type="compositionally biased region" description="Pro residues" evidence="1">
    <location>
        <begin position="569"/>
        <end position="583"/>
    </location>
</feature>